<feature type="transmembrane region" description="Helical" evidence="1">
    <location>
        <begin position="36"/>
        <end position="57"/>
    </location>
</feature>
<dbReference type="EMBL" id="JADNRY010000019">
    <property type="protein sequence ID" value="KAF9073218.1"/>
    <property type="molecule type" value="Genomic_DNA"/>
</dbReference>
<evidence type="ECO:0000313" key="2">
    <source>
        <dbReference type="EMBL" id="KAF9073218.1"/>
    </source>
</evidence>
<gene>
    <name evidence="2" type="ORF">BDP27DRAFT_316505</name>
</gene>
<comment type="caution">
    <text evidence="2">The sequence shown here is derived from an EMBL/GenBank/DDBJ whole genome shotgun (WGS) entry which is preliminary data.</text>
</comment>
<feature type="transmembrane region" description="Helical" evidence="1">
    <location>
        <begin position="6"/>
        <end position="29"/>
    </location>
</feature>
<dbReference type="Proteomes" id="UP000772434">
    <property type="component" value="Unassembled WGS sequence"/>
</dbReference>
<evidence type="ECO:0000256" key="1">
    <source>
        <dbReference type="SAM" id="Phobius"/>
    </source>
</evidence>
<keyword evidence="1" id="KW-0472">Membrane</keyword>
<keyword evidence="1" id="KW-0812">Transmembrane</keyword>
<proteinExistence type="predicted"/>
<keyword evidence="1" id="KW-1133">Transmembrane helix</keyword>
<name>A0A9P5UCI6_9AGAR</name>
<organism evidence="2 3">
    <name type="scientific">Rhodocollybia butyracea</name>
    <dbReference type="NCBI Taxonomy" id="206335"/>
    <lineage>
        <taxon>Eukaryota</taxon>
        <taxon>Fungi</taxon>
        <taxon>Dikarya</taxon>
        <taxon>Basidiomycota</taxon>
        <taxon>Agaricomycotina</taxon>
        <taxon>Agaricomycetes</taxon>
        <taxon>Agaricomycetidae</taxon>
        <taxon>Agaricales</taxon>
        <taxon>Marasmiineae</taxon>
        <taxon>Omphalotaceae</taxon>
        <taxon>Rhodocollybia</taxon>
    </lineage>
</organism>
<sequence length="95" mass="10835">MYFLFFFSNLLCLVICLITCSLFLLASLFKSTTSTLCILQLVVYSIYVLFACALTHLFDLLNPCVRPAIDAYGLFTATAILMIPLLFHRRRKNSK</sequence>
<dbReference type="AlphaFoldDB" id="A0A9P5UCI6"/>
<accession>A0A9P5UCI6</accession>
<reference evidence="2" key="1">
    <citation type="submission" date="2020-11" db="EMBL/GenBank/DDBJ databases">
        <authorList>
            <consortium name="DOE Joint Genome Institute"/>
            <person name="Ahrendt S."/>
            <person name="Riley R."/>
            <person name="Andreopoulos W."/>
            <person name="Labutti K."/>
            <person name="Pangilinan J."/>
            <person name="Ruiz-Duenas F.J."/>
            <person name="Barrasa J.M."/>
            <person name="Sanchez-Garcia M."/>
            <person name="Camarero S."/>
            <person name="Miyauchi S."/>
            <person name="Serrano A."/>
            <person name="Linde D."/>
            <person name="Babiker R."/>
            <person name="Drula E."/>
            <person name="Ayuso-Fernandez I."/>
            <person name="Pacheco R."/>
            <person name="Padilla G."/>
            <person name="Ferreira P."/>
            <person name="Barriuso J."/>
            <person name="Kellner H."/>
            <person name="Castanera R."/>
            <person name="Alfaro M."/>
            <person name="Ramirez L."/>
            <person name="Pisabarro A.G."/>
            <person name="Kuo A."/>
            <person name="Tritt A."/>
            <person name="Lipzen A."/>
            <person name="He G."/>
            <person name="Yan M."/>
            <person name="Ng V."/>
            <person name="Cullen D."/>
            <person name="Martin F."/>
            <person name="Rosso M.-N."/>
            <person name="Henrissat B."/>
            <person name="Hibbett D."/>
            <person name="Martinez A.T."/>
            <person name="Grigoriev I.V."/>
        </authorList>
    </citation>
    <scope>NUCLEOTIDE SEQUENCE</scope>
    <source>
        <strain evidence="2">AH 40177</strain>
    </source>
</reference>
<keyword evidence="3" id="KW-1185">Reference proteome</keyword>
<feature type="transmembrane region" description="Helical" evidence="1">
    <location>
        <begin position="69"/>
        <end position="87"/>
    </location>
</feature>
<evidence type="ECO:0000313" key="3">
    <source>
        <dbReference type="Proteomes" id="UP000772434"/>
    </source>
</evidence>
<protein>
    <submittedName>
        <fullName evidence="2">Uncharacterized protein</fullName>
    </submittedName>
</protein>